<feature type="compositionally biased region" description="Basic and acidic residues" evidence="1">
    <location>
        <begin position="996"/>
        <end position="1010"/>
    </location>
</feature>
<evidence type="ECO:0000259" key="2">
    <source>
        <dbReference type="Pfam" id="PF00855"/>
    </source>
</evidence>
<comment type="caution">
    <text evidence="3">The sequence shown here is derived from an EMBL/GenBank/DDBJ whole genome shotgun (WGS) entry which is preliminary data.</text>
</comment>
<feature type="compositionally biased region" description="Pro residues" evidence="1">
    <location>
        <begin position="1518"/>
        <end position="1536"/>
    </location>
</feature>
<feature type="region of interest" description="Disordered" evidence="1">
    <location>
        <begin position="873"/>
        <end position="897"/>
    </location>
</feature>
<feature type="compositionally biased region" description="Basic and acidic residues" evidence="1">
    <location>
        <begin position="479"/>
        <end position="490"/>
    </location>
</feature>
<dbReference type="SUPFAM" id="SSF63748">
    <property type="entry name" value="Tudor/PWWP/MBT"/>
    <property type="match status" value="1"/>
</dbReference>
<dbReference type="Gene3D" id="2.30.30.140">
    <property type="match status" value="1"/>
</dbReference>
<feature type="compositionally biased region" description="Basic and acidic residues" evidence="1">
    <location>
        <begin position="296"/>
        <end position="305"/>
    </location>
</feature>
<dbReference type="PANTHER" id="PTHR24216">
    <property type="entry name" value="PAXILLIN-RELATED"/>
    <property type="match status" value="1"/>
</dbReference>
<dbReference type="Pfam" id="PF00855">
    <property type="entry name" value="PWWP"/>
    <property type="match status" value="1"/>
</dbReference>
<proteinExistence type="predicted"/>
<feature type="compositionally biased region" description="Basic and acidic residues" evidence="1">
    <location>
        <begin position="700"/>
        <end position="719"/>
    </location>
</feature>
<name>A0AA38HPG5_9CUCU</name>
<feature type="compositionally biased region" description="Pro residues" evidence="1">
    <location>
        <begin position="1645"/>
        <end position="1659"/>
    </location>
</feature>
<feature type="compositionally biased region" description="Basic residues" evidence="1">
    <location>
        <begin position="731"/>
        <end position="740"/>
    </location>
</feature>
<evidence type="ECO:0000313" key="3">
    <source>
        <dbReference type="EMBL" id="KAJ3641598.1"/>
    </source>
</evidence>
<reference evidence="3" key="1">
    <citation type="journal article" date="2023" name="G3 (Bethesda)">
        <title>Whole genome assemblies of Zophobas morio and Tenebrio molitor.</title>
        <authorList>
            <person name="Kaur S."/>
            <person name="Stinson S.A."/>
            <person name="diCenzo G.C."/>
        </authorList>
    </citation>
    <scope>NUCLEOTIDE SEQUENCE</scope>
    <source>
        <strain evidence="3">QUZm001</strain>
    </source>
</reference>
<feature type="compositionally biased region" description="Basic residues" evidence="1">
    <location>
        <begin position="143"/>
        <end position="157"/>
    </location>
</feature>
<sequence>MSDDEGPKYKDGDIVWVKLGSCWWPGEVTDNAPEDYSSKKPPLAIVKFFNESTYEFVKSHNNIYYYNCDRKNEFIKKGMDSFRANNTHMAKFPGDVSLAEIRTDGNPNILSDPIFAPQKQNRSTIIAEVFGSPSPKKTPKESKHVRRVASKNSSKKPKVNITHRRFLGCDDYEAHIRVQYPGKDTEHLSSDEEIVRLNAEPSQTFNCSTCSFNTNRLEVMLFHVQCHIKGIASPVHVKKKASPKKKKTRVIQKHITSDDDRTNSSAGYFDTDSEEEKPKPKKKKRAAPSPKKPKPKQVEEEKTATDIRSNLLAEWSDSEDNEEIETSRIDTSGEISDKKEDKEDDKDKENEKESKSEDQTNKDSNKSCFDFDEEDEDSSIVHTAVGRKIPRVIPPTDKRKSTDPDNEDASLPVAEDDHNRMEILKVNENLNESSNSVSNDTELAKEEEVFKDLMDSTSVPELPEVPDSSKPQKNFSDNKTVKIPDKKSENVTEVATKLTNPKKRFVKSFEDFELLQNEQRRAQEEKEEEMKREKAVIVEPVEAAAETPPVEESPPPLPPPEEPPTTAAEELDPTVEKTPSESPPVEEDASPVVDDPPVVEEPPPIAEETTTTPLEEKIEDKKEEPEEDKSESQVVETPEVPDFSDPKEFLEPKEPPEAKSIDSNLQISKLKCQIMSKLSDDEPESSKVTKKSSHRTPRSKILESYRNDKSKEKQRRSVDEKEETAEELKKEHHAPKKSKFLKFAQEENDNEDEAMKEETKSDIIKEVEAIPEKNPDEEIGKINQIDQYLNDFLFDFPKKAETPPKELEETKIEEEKVEKPSNELHIKCVTSTDDQESEVVDISIKTNLTNFNKSEEEMSALSTLAMVSQLETAPPDDKIDEPVKTPFEPKPEPELVPIDGNLTVVSEKDLADGQVEITASASPIYKKPVTLTNFSMDFSECNSNSTNDSVTSELEEKPKEETKKIPGPEDVFDLEEHIPSQIVDKAKPTPLSHSSKLLERLTEPKPKDNSTPKSLKVPTKDSTKVAKTKFVIKPPQKVAKPPPPQSNKPIILSEKIIKPVKGAGDSSGSVSVQKITSKRNLHDPDEIDAFIIQKGAKNVDEEDEEHEELAEIPAKKSRKNTSGMDPKKLQVSSTATSVKKRGKAKILQQTIITPAGEIIQPNVAAAAAAAVVSQDDNVFDINSMPIVLSDQILTPESIENMPIYLSESTPEPITPTTKIQTTIVKKTPVTVQNQQVRLLNKSIASPVPKLVKTPKILGSVGSKLVKHNSFSPGAGKHGKYVIVTQAGTTPTSRYTVGKKQTIIKRVAGDLGVTSAGTLTKVQNIAPEPSGNKIMILTDQQGQQQRVLLTPAQQKMMGYQGQGGKVAKTVVKGNIVQKSKDGQMTAVPGSSGLLSKGLASSRLAGQTLISSSGHVLTPVHPSQAKALRVEKPAPGRKIQMQSQKVPLKPPQKTILIKNQHGQTVRKIQGTDDALLDKQVAEQIEAIKASGALHKQEALGYKAAPKTAFRRSYAKKPESPKPAPVQKPKEAAPPPLAPISPKKEERAAPEGKQERALHQLVIQDAMGNQTTITEGQILALPSETIDGQPQSYMLVTLDESGNLTPLNNEALLSLDPNLGLGGDLGNTVLQIDQSALKEEPAAQPEPVEVPKPEPTIPEPPPEVVQKEEEKQVETSQEQIVDSAVMQTMGETGQQLIVTGDPIAAQKFLESLTEGNTDLANILASAEGSSILIHADGQQILINTDSDNQMLLSVNTDNLNMAESTEGGGNPIFATQPTKNQDILAAALADTDVFQQEQNGQKVSQLSPNSALYPMNVGNVLETSLTLNSPIMTPLEVPSTNSKKISDESDILNQVPKNVDLPITITDPNISQTVAQQQVASMMVNELQTNLELSLPISDAAITVTSSEMNSPNFVYSLPSLDGADINQKPFNSSMPLLTEDTDEVSNESKETKPAAKPDEEKVEEDKNETKIELNEAKISPDGSFLDESEGLCTLGGEMCSSLSEPPPDMFDLSAVLSSHQMKAAASPKDENKGGLVIMEENELKIDDKGGDESVSSESVNPDTASVTETSSPNTMNEDSCEIPVQPDIVATLKEDGLTTGCKRGSEDEIEVNNKKCKFD</sequence>
<feature type="compositionally biased region" description="Pro residues" evidence="1">
    <location>
        <begin position="551"/>
        <end position="563"/>
    </location>
</feature>
<feature type="region of interest" description="Disordered" evidence="1">
    <location>
        <begin position="2042"/>
        <end position="2081"/>
    </location>
</feature>
<feature type="region of interest" description="Disordered" evidence="1">
    <location>
        <begin position="1508"/>
        <end position="1549"/>
    </location>
</feature>
<feature type="region of interest" description="Disordered" evidence="1">
    <location>
        <begin position="1924"/>
        <end position="1987"/>
    </location>
</feature>
<gene>
    <name evidence="3" type="ORF">Zmor_028098</name>
</gene>
<organism evidence="3 4">
    <name type="scientific">Zophobas morio</name>
    <dbReference type="NCBI Taxonomy" id="2755281"/>
    <lineage>
        <taxon>Eukaryota</taxon>
        <taxon>Metazoa</taxon>
        <taxon>Ecdysozoa</taxon>
        <taxon>Arthropoda</taxon>
        <taxon>Hexapoda</taxon>
        <taxon>Insecta</taxon>
        <taxon>Pterygota</taxon>
        <taxon>Neoptera</taxon>
        <taxon>Endopterygota</taxon>
        <taxon>Coleoptera</taxon>
        <taxon>Polyphaga</taxon>
        <taxon>Cucujiformia</taxon>
        <taxon>Tenebrionidae</taxon>
        <taxon>Zophobas</taxon>
    </lineage>
</organism>
<feature type="compositionally biased region" description="Basic and acidic residues" evidence="1">
    <location>
        <begin position="875"/>
        <end position="893"/>
    </location>
</feature>
<feature type="compositionally biased region" description="Polar residues" evidence="1">
    <location>
        <begin position="937"/>
        <end position="952"/>
    </location>
</feature>
<feature type="region of interest" description="Disordered" evidence="1">
    <location>
        <begin position="937"/>
        <end position="1050"/>
    </location>
</feature>
<feature type="region of interest" description="Disordered" evidence="1">
    <location>
        <begin position="800"/>
        <end position="820"/>
    </location>
</feature>
<feature type="compositionally biased region" description="Basic and acidic residues" evidence="1">
    <location>
        <begin position="335"/>
        <end position="365"/>
    </location>
</feature>
<feature type="compositionally biased region" description="Basic and acidic residues" evidence="1">
    <location>
        <begin position="614"/>
        <end position="624"/>
    </location>
</feature>
<evidence type="ECO:0000256" key="1">
    <source>
        <dbReference type="SAM" id="MobiDB-lite"/>
    </source>
</evidence>
<evidence type="ECO:0000313" key="4">
    <source>
        <dbReference type="Proteomes" id="UP001168821"/>
    </source>
</evidence>
<feature type="region of interest" description="Disordered" evidence="1">
    <location>
        <begin position="1116"/>
        <end position="1135"/>
    </location>
</feature>
<feature type="compositionally biased region" description="Basic and acidic residues" evidence="1">
    <location>
        <begin position="678"/>
        <end position="687"/>
    </location>
</feature>
<accession>A0AA38HPG5</accession>
<dbReference type="InterPro" id="IPR000313">
    <property type="entry name" value="PWWP_dom"/>
</dbReference>
<feature type="compositionally biased region" description="Acidic residues" evidence="1">
    <location>
        <begin position="746"/>
        <end position="755"/>
    </location>
</feature>
<feature type="compositionally biased region" description="Basic and acidic residues" evidence="1">
    <location>
        <begin position="756"/>
        <end position="778"/>
    </location>
</feature>
<feature type="compositionally biased region" description="Basic residues" evidence="1">
    <location>
        <begin position="279"/>
        <end position="295"/>
    </location>
</feature>
<feature type="compositionally biased region" description="Basic and acidic residues" evidence="1">
    <location>
        <begin position="644"/>
        <end position="660"/>
    </location>
</feature>
<dbReference type="CDD" id="cd05162">
    <property type="entry name" value="PWWP"/>
    <property type="match status" value="1"/>
</dbReference>
<feature type="compositionally biased region" description="Polar residues" evidence="1">
    <location>
        <begin position="2051"/>
        <end position="2075"/>
    </location>
</feature>
<feature type="compositionally biased region" description="Polar residues" evidence="1">
    <location>
        <begin position="469"/>
        <end position="478"/>
    </location>
</feature>
<feature type="region of interest" description="Disordered" evidence="1">
    <location>
        <begin position="1635"/>
        <end position="1659"/>
    </location>
</feature>
<feature type="compositionally biased region" description="Basic and acidic residues" evidence="1">
    <location>
        <begin position="520"/>
        <end position="536"/>
    </location>
</feature>
<dbReference type="PANTHER" id="PTHR24216:SF65">
    <property type="entry name" value="PAXILLIN-LIKE PROTEIN 1"/>
    <property type="match status" value="1"/>
</dbReference>
<feature type="compositionally biased region" description="Basic residues" evidence="1">
    <location>
        <begin position="688"/>
        <end position="698"/>
    </location>
</feature>
<feature type="compositionally biased region" description="Basic and acidic residues" evidence="1">
    <location>
        <begin position="1539"/>
        <end position="1549"/>
    </location>
</feature>
<feature type="compositionally biased region" description="Low complexity" evidence="1">
    <location>
        <begin position="538"/>
        <end position="550"/>
    </location>
</feature>
<feature type="compositionally biased region" description="Basic and acidic residues" evidence="1">
    <location>
        <begin position="954"/>
        <end position="967"/>
    </location>
</feature>
<feature type="compositionally biased region" description="Basic and acidic residues" evidence="1">
    <location>
        <begin position="415"/>
        <end position="425"/>
    </location>
</feature>
<feature type="region of interest" description="Disordered" evidence="1">
    <location>
        <begin position="520"/>
        <end position="778"/>
    </location>
</feature>
<dbReference type="Proteomes" id="UP001168821">
    <property type="component" value="Unassembled WGS sequence"/>
</dbReference>
<keyword evidence="4" id="KW-1185">Reference proteome</keyword>
<feature type="compositionally biased region" description="Basic and acidic residues" evidence="1">
    <location>
        <begin position="442"/>
        <end position="454"/>
    </location>
</feature>
<feature type="compositionally biased region" description="Low complexity" evidence="1">
    <location>
        <begin position="426"/>
        <end position="439"/>
    </location>
</feature>
<protein>
    <recommendedName>
        <fullName evidence="2">PWWP domain-containing protein</fullName>
    </recommendedName>
</protein>
<feature type="region of interest" description="Disordered" evidence="1">
    <location>
        <begin position="237"/>
        <end position="493"/>
    </location>
</feature>
<feature type="domain" description="PWWP" evidence="2">
    <location>
        <begin position="12"/>
        <end position="80"/>
    </location>
</feature>
<feature type="compositionally biased region" description="Basic residues" evidence="1">
    <location>
        <begin position="237"/>
        <end position="252"/>
    </location>
</feature>
<dbReference type="EMBL" id="JALNTZ010000009">
    <property type="protein sequence ID" value="KAJ3641598.1"/>
    <property type="molecule type" value="Genomic_DNA"/>
</dbReference>
<feature type="region of interest" description="Disordered" evidence="1">
    <location>
        <begin position="130"/>
        <end position="157"/>
    </location>
</feature>
<feature type="compositionally biased region" description="Basic and acidic residues" evidence="1">
    <location>
        <begin position="1944"/>
        <end position="1973"/>
    </location>
</feature>